<dbReference type="Proteomes" id="UP001375370">
    <property type="component" value="Chromosome"/>
</dbReference>
<dbReference type="RefSeq" id="WP_338739114.1">
    <property type="nucleotide sequence ID" value="NZ_CP146612.1"/>
</dbReference>
<gene>
    <name evidence="1" type="ORF">V8247_04250</name>
</gene>
<evidence type="ECO:0000313" key="2">
    <source>
        <dbReference type="Proteomes" id="UP001375370"/>
    </source>
</evidence>
<accession>A0ABZ2JAF1</accession>
<dbReference type="EMBL" id="CP146612">
    <property type="protein sequence ID" value="WWX26189.1"/>
    <property type="molecule type" value="Genomic_DNA"/>
</dbReference>
<proteinExistence type="predicted"/>
<protein>
    <submittedName>
        <fullName evidence="1">Uncharacterized protein</fullName>
    </submittedName>
</protein>
<evidence type="ECO:0000313" key="1">
    <source>
        <dbReference type="EMBL" id="WWX26189.1"/>
    </source>
</evidence>
<reference evidence="1 2" key="1">
    <citation type="submission" date="2024-03" db="EMBL/GenBank/DDBJ databases">
        <title>A Dehalogenimonas Isolated from Estuarine Sediments Dihaloeliminates Chlorinated Alkanes.</title>
        <authorList>
            <person name="Yang Y."/>
            <person name="Wang H."/>
        </authorList>
    </citation>
    <scope>NUCLEOTIDE SEQUENCE [LARGE SCALE GENOMIC DNA]</scope>
    <source>
        <strain evidence="1 2">W</strain>
    </source>
</reference>
<name>A0ABZ2JAF1_9CHLR</name>
<sequence>MRSKALYFPYISPPEGNWLYLMLLYWDQLSSIVPFELADSPERLPPHMHILMKEGLIHPVTPAKFIEDIDAFGLPFLSYVERRIRRKTPRQHATHSKTSIHIEKLGHIAEDLVELGAATPAHYPWYEMEPWVANAFMSYLACILGNLPEIDSVPITNDESCLQTLRGGSYGRYSLLDSQRRTVLEDLFPFPKGDVDIPGIIKFKKKYGAELTHFRNEVEELFIDLSAISDCYLREEKRQMAIHKLKNEIECISRRLQETWPGVELLDVLAIMGASGSIVTHLHGDQSLAAGLGAFSLPRLINSYLERRQQRNSLFNHPLAYGALLRRQMSQPNGIVRVPRGR</sequence>
<organism evidence="1 2">
    <name type="scientific">Candidatus Dehalogenimonas loeffleri</name>
    <dbReference type="NCBI Taxonomy" id="3127115"/>
    <lineage>
        <taxon>Bacteria</taxon>
        <taxon>Bacillati</taxon>
        <taxon>Chloroflexota</taxon>
        <taxon>Dehalococcoidia</taxon>
        <taxon>Dehalococcoidales</taxon>
        <taxon>Dehalococcoidaceae</taxon>
        <taxon>Dehalogenimonas</taxon>
    </lineage>
</organism>
<keyword evidence="2" id="KW-1185">Reference proteome</keyword>